<accession>A0AAV1RPZ9</accession>
<dbReference type="Proteomes" id="UP001314170">
    <property type="component" value="Unassembled WGS sequence"/>
</dbReference>
<comment type="caution">
    <text evidence="1">The sequence shown here is derived from an EMBL/GenBank/DDBJ whole genome shotgun (WGS) entry which is preliminary data.</text>
</comment>
<organism evidence="1 2">
    <name type="scientific">Dovyalis caffra</name>
    <dbReference type="NCBI Taxonomy" id="77055"/>
    <lineage>
        <taxon>Eukaryota</taxon>
        <taxon>Viridiplantae</taxon>
        <taxon>Streptophyta</taxon>
        <taxon>Embryophyta</taxon>
        <taxon>Tracheophyta</taxon>
        <taxon>Spermatophyta</taxon>
        <taxon>Magnoliopsida</taxon>
        <taxon>eudicotyledons</taxon>
        <taxon>Gunneridae</taxon>
        <taxon>Pentapetalae</taxon>
        <taxon>rosids</taxon>
        <taxon>fabids</taxon>
        <taxon>Malpighiales</taxon>
        <taxon>Salicaceae</taxon>
        <taxon>Flacourtieae</taxon>
        <taxon>Dovyalis</taxon>
    </lineage>
</organism>
<reference evidence="1 2" key="1">
    <citation type="submission" date="2024-01" db="EMBL/GenBank/DDBJ databases">
        <authorList>
            <person name="Waweru B."/>
        </authorList>
    </citation>
    <scope>NUCLEOTIDE SEQUENCE [LARGE SCALE GENOMIC DNA]</scope>
</reference>
<evidence type="ECO:0000313" key="2">
    <source>
        <dbReference type="Proteomes" id="UP001314170"/>
    </source>
</evidence>
<name>A0AAV1RPZ9_9ROSI</name>
<sequence>MELYSDDPEDVTMHRAKGSSCSPGQVVFMAGQTRVLPADSDFSVSVDILVPVVIVVA</sequence>
<gene>
    <name evidence="1" type="ORF">DCAF_LOCUS13822</name>
</gene>
<keyword evidence="2" id="KW-1185">Reference proteome</keyword>
<protein>
    <submittedName>
        <fullName evidence="1">Uncharacterized protein</fullName>
    </submittedName>
</protein>
<evidence type="ECO:0000313" key="1">
    <source>
        <dbReference type="EMBL" id="CAK7338774.1"/>
    </source>
</evidence>
<dbReference type="AlphaFoldDB" id="A0AAV1RPZ9"/>
<dbReference type="EMBL" id="CAWUPB010001156">
    <property type="protein sequence ID" value="CAK7338774.1"/>
    <property type="molecule type" value="Genomic_DNA"/>
</dbReference>
<proteinExistence type="predicted"/>